<sequence>MNLLFIKQPGIIKMDRKGTALIIMILGLLTVSMTERCDPCPPGKYMETACLEGFPNGTICVSCAPGTFLSRPNLAEGCFVHKVCAKQHMVTTFRGNTTHDAVCGCEVSYHLERGSCERNVYCERGEGIVENGMRCEPCTNGTYSDKLSDVEPCLPWTNCSKYGMDIAEEGTASSDRACYGQSTEEPTSATPFVTVTIMTGTTAAMPEIKVIIQPTTNTLIVVVLPVVSTVLGFLACVGIYFLVTLKGCKIFWKKRLQHYHMESPDNNAEEAILVQGGSNPVTVEDLDMRSSVECEEDSISTNPKEKEASLSSYNQEDSQRLLHFVDSQITLPTPLPAQLTHFAVMNNPAYVSYADEQDGHENEEPVAEESSHREQSSPREIPPASPEEPLVSPSTLASSRETSASSLAYREEGVDLVLDVYSKELVNRQMELLAAEIGQDWPYLAERLGLDHSQVDHTLNDYKGDMQEQVYAMLQNWRQGKTGNATISDLHDALIECNRGELCRRLLSLSEAHSLTSPGPHAPPGADAVT</sequence>
<feature type="region of interest" description="Disordered" evidence="8">
    <location>
        <begin position="356"/>
        <end position="405"/>
    </location>
</feature>
<dbReference type="PANTHER" id="PTHR23097:SF181">
    <property type="entry name" value="CASPASE-8-LIKE"/>
    <property type="match status" value="1"/>
</dbReference>
<dbReference type="InterPro" id="IPR052459">
    <property type="entry name" value="TNFRSF_decoy_receptor"/>
</dbReference>
<keyword evidence="9" id="KW-0472">Membrane</keyword>
<dbReference type="PANTHER" id="PTHR23097">
    <property type="entry name" value="TUMOR NECROSIS FACTOR RECEPTOR SUPERFAMILY MEMBER"/>
    <property type="match status" value="1"/>
</dbReference>
<dbReference type="Gene3D" id="2.10.50.10">
    <property type="entry name" value="Tumor Necrosis Factor Receptor, subunit A, domain 2"/>
    <property type="match status" value="2"/>
</dbReference>
<protein>
    <submittedName>
        <fullName evidence="13">Uncharacterized protein LOC109463374</fullName>
    </submittedName>
</protein>
<evidence type="ECO:0000256" key="8">
    <source>
        <dbReference type="SAM" id="MobiDB-lite"/>
    </source>
</evidence>
<dbReference type="CDD" id="cd01670">
    <property type="entry name" value="Death"/>
    <property type="match status" value="1"/>
</dbReference>
<keyword evidence="4 10" id="KW-0732">Signal</keyword>
<evidence type="ECO:0000256" key="6">
    <source>
        <dbReference type="ARBA" id="ARBA00023157"/>
    </source>
</evidence>
<dbReference type="GO" id="GO:0007165">
    <property type="term" value="P:signal transduction"/>
    <property type="evidence" value="ECO:0007669"/>
    <property type="project" value="InterPro"/>
</dbReference>
<evidence type="ECO:0000313" key="12">
    <source>
        <dbReference type="Proteomes" id="UP000515135"/>
    </source>
</evidence>
<dbReference type="Pfam" id="PF00531">
    <property type="entry name" value="Death"/>
    <property type="match status" value="1"/>
</dbReference>
<dbReference type="InterPro" id="IPR011029">
    <property type="entry name" value="DEATH-like_dom_sf"/>
</dbReference>
<keyword evidence="3" id="KW-0053">Apoptosis</keyword>
<feature type="domain" description="Death" evidence="11">
    <location>
        <begin position="426"/>
        <end position="510"/>
    </location>
</feature>
<dbReference type="GO" id="GO:0005576">
    <property type="term" value="C:extracellular region"/>
    <property type="evidence" value="ECO:0007669"/>
    <property type="project" value="UniProtKB-SubCell"/>
</dbReference>
<keyword evidence="6" id="KW-1015">Disulfide bond</keyword>
<evidence type="ECO:0000256" key="7">
    <source>
        <dbReference type="ARBA" id="ARBA00023180"/>
    </source>
</evidence>
<dbReference type="GeneID" id="109463374"/>
<feature type="transmembrane region" description="Helical" evidence="9">
    <location>
        <begin position="219"/>
        <end position="245"/>
    </location>
</feature>
<dbReference type="OrthoDB" id="10031141at2759"/>
<name>A0A6P4XUG4_BRABE</name>
<dbReference type="SMART" id="SM00208">
    <property type="entry name" value="TNFR"/>
    <property type="match status" value="2"/>
</dbReference>
<evidence type="ECO:0000259" key="11">
    <source>
        <dbReference type="PROSITE" id="PS50017"/>
    </source>
</evidence>
<dbReference type="PROSITE" id="PS50017">
    <property type="entry name" value="DEATH_DOMAIN"/>
    <property type="match status" value="1"/>
</dbReference>
<evidence type="ECO:0000313" key="13">
    <source>
        <dbReference type="RefSeq" id="XP_019615708.1"/>
    </source>
</evidence>
<feature type="compositionally biased region" description="Basic and acidic residues" evidence="8">
    <location>
        <begin position="357"/>
        <end position="377"/>
    </location>
</feature>
<dbReference type="SUPFAM" id="SSF47986">
    <property type="entry name" value="DEATH domain"/>
    <property type="match status" value="1"/>
</dbReference>
<dbReference type="KEGG" id="bbel:109463374"/>
<dbReference type="SUPFAM" id="SSF57586">
    <property type="entry name" value="TNF receptor-like"/>
    <property type="match status" value="1"/>
</dbReference>
<gene>
    <name evidence="13" type="primary">LOC109463374</name>
</gene>
<dbReference type="Proteomes" id="UP000515135">
    <property type="component" value="Unplaced"/>
</dbReference>
<feature type="chain" id="PRO_5028020899" evidence="10">
    <location>
        <begin position="35"/>
        <end position="530"/>
    </location>
</feature>
<accession>A0A6P4XUG4</accession>
<evidence type="ECO:0000256" key="2">
    <source>
        <dbReference type="ARBA" id="ARBA00022525"/>
    </source>
</evidence>
<proteinExistence type="predicted"/>
<keyword evidence="5" id="KW-0677">Repeat</keyword>
<dbReference type="GO" id="GO:0006915">
    <property type="term" value="P:apoptotic process"/>
    <property type="evidence" value="ECO:0007669"/>
    <property type="project" value="UniProtKB-KW"/>
</dbReference>
<dbReference type="InterPro" id="IPR001368">
    <property type="entry name" value="TNFR/NGFR_Cys_rich_reg"/>
</dbReference>
<evidence type="ECO:0000256" key="3">
    <source>
        <dbReference type="ARBA" id="ARBA00022703"/>
    </source>
</evidence>
<organism evidence="12 13">
    <name type="scientific">Branchiostoma belcheri</name>
    <name type="common">Amphioxus</name>
    <dbReference type="NCBI Taxonomy" id="7741"/>
    <lineage>
        <taxon>Eukaryota</taxon>
        <taxon>Metazoa</taxon>
        <taxon>Chordata</taxon>
        <taxon>Cephalochordata</taxon>
        <taxon>Leptocardii</taxon>
        <taxon>Amphioxiformes</taxon>
        <taxon>Branchiostomatidae</taxon>
        <taxon>Branchiostoma</taxon>
    </lineage>
</organism>
<dbReference type="Pfam" id="PF00020">
    <property type="entry name" value="TNFR_c6"/>
    <property type="match status" value="1"/>
</dbReference>
<keyword evidence="9" id="KW-1133">Transmembrane helix</keyword>
<evidence type="ECO:0000256" key="9">
    <source>
        <dbReference type="SAM" id="Phobius"/>
    </source>
</evidence>
<dbReference type="Gene3D" id="1.10.533.10">
    <property type="entry name" value="Death Domain, Fas"/>
    <property type="match status" value="1"/>
</dbReference>
<dbReference type="AlphaFoldDB" id="A0A6P4XUG4"/>
<keyword evidence="9" id="KW-0812">Transmembrane</keyword>
<reference evidence="13" key="1">
    <citation type="submission" date="2025-08" db="UniProtKB">
        <authorList>
            <consortium name="RefSeq"/>
        </authorList>
    </citation>
    <scope>IDENTIFICATION</scope>
    <source>
        <tissue evidence="13">Gonad</tissue>
    </source>
</reference>
<keyword evidence="12" id="KW-1185">Reference proteome</keyword>
<keyword evidence="7" id="KW-0325">Glycoprotein</keyword>
<evidence type="ECO:0000256" key="1">
    <source>
        <dbReference type="ARBA" id="ARBA00004613"/>
    </source>
</evidence>
<feature type="signal peptide" evidence="10">
    <location>
        <begin position="1"/>
        <end position="34"/>
    </location>
</feature>
<feature type="compositionally biased region" description="Polar residues" evidence="8">
    <location>
        <begin position="392"/>
        <end position="405"/>
    </location>
</feature>
<keyword evidence="2" id="KW-0964">Secreted</keyword>
<dbReference type="InterPro" id="IPR000488">
    <property type="entry name" value="Death_dom"/>
</dbReference>
<dbReference type="RefSeq" id="XP_019615708.1">
    <property type="nucleotide sequence ID" value="XM_019760149.1"/>
</dbReference>
<evidence type="ECO:0000256" key="4">
    <source>
        <dbReference type="ARBA" id="ARBA00022729"/>
    </source>
</evidence>
<evidence type="ECO:0000256" key="5">
    <source>
        <dbReference type="ARBA" id="ARBA00022737"/>
    </source>
</evidence>
<comment type="subcellular location">
    <subcellularLocation>
        <location evidence="1">Secreted</location>
    </subcellularLocation>
</comment>
<evidence type="ECO:0000256" key="10">
    <source>
        <dbReference type="SAM" id="SignalP"/>
    </source>
</evidence>
<dbReference type="SMART" id="SM00005">
    <property type="entry name" value="DEATH"/>
    <property type="match status" value="1"/>
</dbReference>